<evidence type="ECO:0000313" key="1">
    <source>
        <dbReference type="EMBL" id="OPF86744.1"/>
    </source>
</evidence>
<dbReference type="Proteomes" id="UP000189970">
    <property type="component" value="Unassembled WGS sequence"/>
</dbReference>
<name>A0A1V4DDW9_9ENTE</name>
<comment type="caution">
    <text evidence="1">The sequence shown here is derived from an EMBL/GenBank/DDBJ whole genome shotgun (WGS) entry which is preliminary data.</text>
</comment>
<sequence length="414" mass="48905">METVIEEKEKFFLTDFVVKGLIEKTDSSQFRDFLKENELRSSGSKGTKLFKMKTSLDKMSEEKFSEEIELIEEFFLEQIKYNSNRIILTFPFELHASDPLYSVSQLESFKGNTIEELNFSKLFSEKTAINHDFEKISQEIIISDTKVNKVNQVYVRKVRYSDVREKYEFVWIEIDCLSQEIRIHLENNSKNVSVDLQGKPMSIYKYFIGQLKREFLIIAQPNPQATTLFKLYRKLTAYAENKYLKKVELQQEEIDEFTQKMICSEKLDIENTLDIANRIKWVFVRQLIQNDFDNFLRIQQRGDGKVKSILFHYDEGGSINANSGSSNESNIEELDLERQSAYFDTRESIYSSQKLFSITVNWSVRLPDNTVKEVLTRYRAYNQFLMTHILKENYSKGVYDDVFPRIKEFENLPL</sequence>
<evidence type="ECO:0000313" key="2">
    <source>
        <dbReference type="Proteomes" id="UP000189970"/>
    </source>
</evidence>
<proteinExistence type="predicted"/>
<dbReference type="AlphaFoldDB" id="A0A1V4DDW9"/>
<dbReference type="RefSeq" id="WP_079344706.1">
    <property type="nucleotide sequence ID" value="NZ_MVAB01000001.1"/>
</dbReference>
<accession>A0A1V4DDW9</accession>
<dbReference type="EMBL" id="MVAB01000001">
    <property type="protein sequence ID" value="OPF86744.1"/>
    <property type="molecule type" value="Genomic_DNA"/>
</dbReference>
<organism evidence="1 2">
    <name type="scientific">Vagococcus martis</name>
    <dbReference type="NCBI Taxonomy" id="1768210"/>
    <lineage>
        <taxon>Bacteria</taxon>
        <taxon>Bacillati</taxon>
        <taxon>Bacillota</taxon>
        <taxon>Bacilli</taxon>
        <taxon>Lactobacillales</taxon>
        <taxon>Enterococcaceae</taxon>
        <taxon>Vagococcus</taxon>
    </lineage>
</organism>
<keyword evidence="2" id="KW-1185">Reference proteome</keyword>
<protein>
    <submittedName>
        <fullName evidence="1">Uncharacterized protein</fullName>
    </submittedName>
</protein>
<gene>
    <name evidence="1" type="ORF">BW731_00300</name>
</gene>
<reference evidence="1 2" key="1">
    <citation type="submission" date="2017-02" db="EMBL/GenBank/DDBJ databases">
        <title>Vagococcus cremeus sp. nov., isolated from the small intestine of a marten, Martes flavigula.</title>
        <authorList>
            <person name="Tak E.J."/>
            <person name="Bae J.-W."/>
        </authorList>
    </citation>
    <scope>NUCLEOTIDE SEQUENCE [LARGE SCALE GENOMIC DNA]</scope>
    <source>
        <strain evidence="1 2">D7T301</strain>
    </source>
</reference>